<feature type="transmembrane region" description="Helical" evidence="8">
    <location>
        <begin position="294"/>
        <end position="326"/>
    </location>
</feature>
<evidence type="ECO:0000256" key="6">
    <source>
        <dbReference type="ARBA" id="ARBA00023065"/>
    </source>
</evidence>
<proteinExistence type="predicted"/>
<evidence type="ECO:0000256" key="5">
    <source>
        <dbReference type="ARBA" id="ARBA00022989"/>
    </source>
</evidence>
<feature type="transmembrane region" description="Helical" evidence="8">
    <location>
        <begin position="187"/>
        <end position="207"/>
    </location>
</feature>
<dbReference type="Proteomes" id="UP000325743">
    <property type="component" value="Chromosome 1"/>
</dbReference>
<evidence type="ECO:0000256" key="4">
    <source>
        <dbReference type="ARBA" id="ARBA00022692"/>
    </source>
</evidence>
<name>A0A5P3VC18_9BURK</name>
<dbReference type="InterPro" id="IPR003445">
    <property type="entry name" value="Cat_transpt"/>
</dbReference>
<gene>
    <name evidence="9" type="ORF">D2917_06335</name>
</gene>
<keyword evidence="4 8" id="KW-0812">Transmembrane</keyword>
<evidence type="ECO:0000256" key="8">
    <source>
        <dbReference type="SAM" id="Phobius"/>
    </source>
</evidence>
<evidence type="ECO:0000256" key="1">
    <source>
        <dbReference type="ARBA" id="ARBA00004651"/>
    </source>
</evidence>
<feature type="transmembrane region" description="Helical" evidence="8">
    <location>
        <begin position="116"/>
        <end position="141"/>
    </location>
</feature>
<feature type="transmembrane region" description="Helical" evidence="8">
    <location>
        <begin position="228"/>
        <end position="247"/>
    </location>
</feature>
<keyword evidence="3" id="KW-1003">Cell membrane</keyword>
<evidence type="ECO:0000313" key="9">
    <source>
        <dbReference type="EMBL" id="QEZ43887.1"/>
    </source>
</evidence>
<keyword evidence="2" id="KW-0813">Transport</keyword>
<dbReference type="AlphaFoldDB" id="A0A5P3VC18"/>
<keyword evidence="7 8" id="KW-0472">Membrane</keyword>
<dbReference type="Pfam" id="PF02386">
    <property type="entry name" value="TrkH"/>
    <property type="match status" value="1"/>
</dbReference>
<dbReference type="GO" id="GO:0030001">
    <property type="term" value="P:metal ion transport"/>
    <property type="evidence" value="ECO:0007669"/>
    <property type="project" value="UniProtKB-ARBA"/>
</dbReference>
<evidence type="ECO:0000313" key="10">
    <source>
        <dbReference type="Proteomes" id="UP000325743"/>
    </source>
</evidence>
<feature type="transmembrane region" description="Helical" evidence="8">
    <location>
        <begin position="407"/>
        <end position="425"/>
    </location>
</feature>
<dbReference type="EMBL" id="CP032518">
    <property type="protein sequence ID" value="QEZ43887.1"/>
    <property type="molecule type" value="Genomic_DNA"/>
</dbReference>
<dbReference type="PANTHER" id="PTHR32024:SF1">
    <property type="entry name" value="KTR SYSTEM POTASSIUM UPTAKE PROTEIN B"/>
    <property type="match status" value="1"/>
</dbReference>
<dbReference type="GO" id="GO:0008324">
    <property type="term" value="F:monoatomic cation transmembrane transporter activity"/>
    <property type="evidence" value="ECO:0007669"/>
    <property type="project" value="InterPro"/>
</dbReference>
<feature type="transmembrane region" description="Helical" evidence="8">
    <location>
        <begin position="40"/>
        <end position="59"/>
    </location>
</feature>
<evidence type="ECO:0000256" key="3">
    <source>
        <dbReference type="ARBA" id="ARBA00022475"/>
    </source>
</evidence>
<evidence type="ECO:0000256" key="2">
    <source>
        <dbReference type="ARBA" id="ARBA00022448"/>
    </source>
</evidence>
<dbReference type="PANTHER" id="PTHR32024">
    <property type="entry name" value="TRK SYSTEM POTASSIUM UPTAKE PROTEIN TRKG-RELATED"/>
    <property type="match status" value="1"/>
</dbReference>
<feature type="transmembrane region" description="Helical" evidence="8">
    <location>
        <begin position="6"/>
        <end position="28"/>
    </location>
</feature>
<organism evidence="9 10">
    <name type="scientific">Cupriavidus oxalaticus</name>
    <dbReference type="NCBI Taxonomy" id="96344"/>
    <lineage>
        <taxon>Bacteria</taxon>
        <taxon>Pseudomonadati</taxon>
        <taxon>Pseudomonadota</taxon>
        <taxon>Betaproteobacteria</taxon>
        <taxon>Burkholderiales</taxon>
        <taxon>Burkholderiaceae</taxon>
        <taxon>Cupriavidus</taxon>
    </lineage>
</organism>
<keyword evidence="5 8" id="KW-1133">Transmembrane helix</keyword>
<evidence type="ECO:0000256" key="7">
    <source>
        <dbReference type="ARBA" id="ARBA00023136"/>
    </source>
</evidence>
<reference evidence="9 10" key="1">
    <citation type="submission" date="2018-09" db="EMBL/GenBank/DDBJ databases">
        <title>Complete genome sequence of Cupriavidus oxalaticus T2, a bacterium capable of phenol tolerance and degradation.</title>
        <authorList>
            <person name="Yan J."/>
        </authorList>
    </citation>
    <scope>NUCLEOTIDE SEQUENCE [LARGE SCALE GENOMIC DNA]</scope>
    <source>
        <strain evidence="9 10">T2</strain>
    </source>
</reference>
<feature type="transmembrane region" description="Helical" evidence="8">
    <location>
        <begin position="347"/>
        <end position="368"/>
    </location>
</feature>
<accession>A0A5P3VC18</accession>
<comment type="subcellular location">
    <subcellularLocation>
        <location evidence="1">Cell membrane</location>
        <topology evidence="1">Multi-pass membrane protein</topology>
    </subcellularLocation>
</comment>
<feature type="transmembrane region" description="Helical" evidence="8">
    <location>
        <begin position="71"/>
        <end position="95"/>
    </location>
</feature>
<protein>
    <submittedName>
        <fullName evidence="9">TrkH family potassium uptake protein</fullName>
    </submittedName>
</protein>
<sequence>MRASLHPTRAVAMGFLLAIVAGSLLLMLPWSRVDGESAPWLTAFFTAVSAVCVTGLVVVDTGTYWSGFGQAVIMMLFQLGGFGMMTASTLLGLMVNRSLQLRTKLIAQVETHAVGLGDIAGVARLVLLVTLGFELVLAAWLTSRLHVTYALPWHEAAWSGLFHSISAFNNAGFSIHADSLTRYAADLWMLGPVMVAIIVGGIGFPVLHDLRDKVSDPRRWSLHSKLTLSVTAILLVTGFLGLLLFEWNNPRTLGAMPSAGKLLSAAFASVSARTAGFNSIDIGALTHESLALHFFLMFVGGGSASTAGGVKVGTVAILALLVIAEIRGRSDSEAFGRRVSSSAQRQAITVMVSGSALIMLGTLIILFVTELPTDQVIFEVISAFGTVGLSTGITPELPASGQLTLTALMYAGRVGTITLAVSLALGEHRMPYRYPEEHPIVG</sequence>
<dbReference type="GO" id="GO:0005886">
    <property type="term" value="C:plasma membrane"/>
    <property type="evidence" value="ECO:0007669"/>
    <property type="project" value="UniProtKB-SubCell"/>
</dbReference>
<keyword evidence="6" id="KW-0406">Ion transport</keyword>